<keyword evidence="2" id="KW-0378">Hydrolase</keyword>
<dbReference type="InterPro" id="IPR000086">
    <property type="entry name" value="NUDIX_hydrolase_dom"/>
</dbReference>
<dbReference type="HOGENOM" id="CLU_101758_1_0_12"/>
<sequence>MPESAKEGTQTLKKRPQAGILPGELGAALQRYSRRYSEEDGTVRRMLDLLNAGDDAFSRNFFTPGHFTGSAWVIDPLEERVLLTHHRRLDMWLQLGGHGEGELDILGIALREAVEESGIPQSHLKLGYDDLFDIDVHAIPPGRNEPAHSHFDIRFLFTSDSRREVVVSDESHDLSWVGLDALEAYTQEESMLRMRDKSRHLLDALKRDP</sequence>
<dbReference type="OrthoDB" id="9787476at2"/>
<dbReference type="EMBL" id="CP006939">
    <property type="protein sequence ID" value="AHC15748.1"/>
    <property type="molecule type" value="Genomic_DNA"/>
</dbReference>
<name>V5WIX7_9SPIO</name>
<dbReference type="SUPFAM" id="SSF55811">
    <property type="entry name" value="Nudix"/>
    <property type="match status" value="1"/>
</dbReference>
<gene>
    <name evidence="2" type="ORF">L21SP2_2395</name>
</gene>
<dbReference type="Pfam" id="PF00293">
    <property type="entry name" value="NUDIX"/>
    <property type="match status" value="1"/>
</dbReference>
<feature type="domain" description="Nudix hydrolase" evidence="1">
    <location>
        <begin position="64"/>
        <end position="199"/>
    </location>
</feature>
<proteinExistence type="predicted"/>
<protein>
    <submittedName>
        <fullName evidence="2">Adenosylhomocysteinase</fullName>
        <ecNumber evidence="2">3.3.1.1</ecNumber>
    </submittedName>
</protein>
<dbReference type="InterPro" id="IPR015797">
    <property type="entry name" value="NUDIX_hydrolase-like_dom_sf"/>
</dbReference>
<dbReference type="GO" id="GO:0016787">
    <property type="term" value="F:hydrolase activity"/>
    <property type="evidence" value="ECO:0007669"/>
    <property type="project" value="UniProtKB-KW"/>
</dbReference>
<dbReference type="PROSITE" id="PS51462">
    <property type="entry name" value="NUDIX"/>
    <property type="match status" value="1"/>
</dbReference>
<dbReference type="eggNOG" id="COG1051">
    <property type="taxonomic scope" value="Bacteria"/>
</dbReference>
<evidence type="ECO:0000313" key="2">
    <source>
        <dbReference type="EMBL" id="AHC15748.1"/>
    </source>
</evidence>
<dbReference type="Gene3D" id="3.90.79.10">
    <property type="entry name" value="Nucleoside Triphosphate Pyrophosphohydrolase"/>
    <property type="match status" value="1"/>
</dbReference>
<dbReference type="AlphaFoldDB" id="V5WIX7"/>
<reference evidence="2 3" key="1">
    <citation type="journal article" date="2015" name="Stand. Genomic Sci.">
        <title>Complete genome sequence and description of Salinispira pacifica gen. nov., sp. nov., a novel spirochaete isolated form a hypersaline microbial mat.</title>
        <authorList>
            <person name="Ben Hania W."/>
            <person name="Joseph M."/>
            <person name="Schumann P."/>
            <person name="Bunk B."/>
            <person name="Fiebig A."/>
            <person name="Sproer C."/>
            <person name="Klenk H.P."/>
            <person name="Fardeau M.L."/>
            <person name="Spring S."/>
        </authorList>
    </citation>
    <scope>NUCLEOTIDE SEQUENCE [LARGE SCALE GENOMIC DNA]</scope>
    <source>
        <strain evidence="2 3">L21-RPul-D2</strain>
    </source>
</reference>
<dbReference type="RefSeq" id="WP_024268652.1">
    <property type="nucleotide sequence ID" value="NC_023035.1"/>
</dbReference>
<dbReference type="Proteomes" id="UP000018680">
    <property type="component" value="Chromosome"/>
</dbReference>
<keyword evidence="3" id="KW-1185">Reference proteome</keyword>
<dbReference type="CDD" id="cd03674">
    <property type="entry name" value="NUDIX_Hydrolase"/>
    <property type="match status" value="1"/>
</dbReference>
<dbReference type="EC" id="3.3.1.1" evidence="2"/>
<dbReference type="STRING" id="1307761.L21SP2_2395"/>
<accession>V5WIX7</accession>
<evidence type="ECO:0000313" key="3">
    <source>
        <dbReference type="Proteomes" id="UP000018680"/>
    </source>
</evidence>
<dbReference type="KEGG" id="slr:L21SP2_2395"/>
<organism evidence="2 3">
    <name type="scientific">Salinispira pacifica</name>
    <dbReference type="NCBI Taxonomy" id="1307761"/>
    <lineage>
        <taxon>Bacteria</taxon>
        <taxon>Pseudomonadati</taxon>
        <taxon>Spirochaetota</taxon>
        <taxon>Spirochaetia</taxon>
        <taxon>Spirochaetales</taxon>
        <taxon>Spirochaetaceae</taxon>
        <taxon>Salinispira</taxon>
    </lineage>
</organism>
<evidence type="ECO:0000259" key="1">
    <source>
        <dbReference type="PROSITE" id="PS51462"/>
    </source>
</evidence>